<keyword evidence="3" id="KW-1185">Reference proteome</keyword>
<evidence type="ECO:0000313" key="2">
    <source>
        <dbReference type="EMBL" id="GAA2604969.1"/>
    </source>
</evidence>
<accession>A0ABP6C6M9</accession>
<gene>
    <name evidence="2" type="ORF">GCM10009863_18100</name>
</gene>
<feature type="compositionally biased region" description="Basic and acidic residues" evidence="1">
    <location>
        <begin position="76"/>
        <end position="86"/>
    </location>
</feature>
<evidence type="ECO:0000256" key="1">
    <source>
        <dbReference type="SAM" id="MobiDB-lite"/>
    </source>
</evidence>
<feature type="region of interest" description="Disordered" evidence="1">
    <location>
        <begin position="1"/>
        <end position="39"/>
    </location>
</feature>
<dbReference type="EMBL" id="BAAARJ010000005">
    <property type="protein sequence ID" value="GAA2604969.1"/>
    <property type="molecule type" value="Genomic_DNA"/>
</dbReference>
<dbReference type="SUPFAM" id="SSF69318">
    <property type="entry name" value="Integrin alpha N-terminal domain"/>
    <property type="match status" value="1"/>
</dbReference>
<dbReference type="RefSeq" id="WP_344563994.1">
    <property type="nucleotide sequence ID" value="NZ_BAAARJ010000005.1"/>
</dbReference>
<sequence length="174" mass="18053">MAGDFDGDGRLDLALGDSGIPSDEEAEPEDRPGKVTIRYGKAPGAPVVIEGGPRKGGFGVELAAGDLDGDGCDDLAVERAGDRDGGTDGTDVLHGGSSPGLGSRPWLPARPHRAGHPTAADDLFGDGRDALLLDSGVRKKNGWGWWFTDLAGKEPAHYDKDQLGHTAQTSRGGR</sequence>
<evidence type="ECO:0000313" key="3">
    <source>
        <dbReference type="Proteomes" id="UP001501447"/>
    </source>
</evidence>
<dbReference type="Proteomes" id="UP001501447">
    <property type="component" value="Unassembled WGS sequence"/>
</dbReference>
<dbReference type="Gene3D" id="2.130.10.130">
    <property type="entry name" value="Integrin alpha, N-terminal"/>
    <property type="match status" value="1"/>
</dbReference>
<feature type="region of interest" description="Disordered" evidence="1">
    <location>
        <begin position="73"/>
        <end position="125"/>
    </location>
</feature>
<dbReference type="InterPro" id="IPR028994">
    <property type="entry name" value="Integrin_alpha_N"/>
</dbReference>
<proteinExistence type="predicted"/>
<comment type="caution">
    <text evidence="2">The sequence shown here is derived from an EMBL/GenBank/DDBJ whole genome shotgun (WGS) entry which is preliminary data.</text>
</comment>
<organism evidence="2 3">
    <name type="scientific">Streptomyces axinellae</name>
    <dbReference type="NCBI Taxonomy" id="552788"/>
    <lineage>
        <taxon>Bacteria</taxon>
        <taxon>Bacillati</taxon>
        <taxon>Actinomycetota</taxon>
        <taxon>Actinomycetes</taxon>
        <taxon>Kitasatosporales</taxon>
        <taxon>Streptomycetaceae</taxon>
        <taxon>Streptomyces</taxon>
    </lineage>
</organism>
<protein>
    <submittedName>
        <fullName evidence="2">Uncharacterized protein</fullName>
    </submittedName>
</protein>
<reference evidence="3" key="1">
    <citation type="journal article" date="2019" name="Int. J. Syst. Evol. Microbiol.">
        <title>The Global Catalogue of Microorganisms (GCM) 10K type strain sequencing project: providing services to taxonomists for standard genome sequencing and annotation.</title>
        <authorList>
            <consortium name="The Broad Institute Genomics Platform"/>
            <consortium name="The Broad Institute Genome Sequencing Center for Infectious Disease"/>
            <person name="Wu L."/>
            <person name="Ma J."/>
        </authorList>
    </citation>
    <scope>NUCLEOTIDE SEQUENCE [LARGE SCALE GENOMIC DNA]</scope>
    <source>
        <strain evidence="3">JCM 16373</strain>
    </source>
</reference>
<name>A0ABP6C6M9_9ACTN</name>